<dbReference type="InterPro" id="IPR047589">
    <property type="entry name" value="DUF11_rpt"/>
</dbReference>
<evidence type="ECO:0000313" key="4">
    <source>
        <dbReference type="EMBL" id="CAD0008252.1"/>
    </source>
</evidence>
<sequence length="501" mass="55470">MNESYLNFSGNPKLKYICADDKEINLIQNMITNYGYTGCHTNSYCSFTPSNDFYIIEGSQKIDYNNNGCDAFDISIPNLKFKITSNNSGTFITNSAGNYSLPVPSGTHRITPVFENSNYFSISPTTVNIVFPASQSPYMQNFCIKPNGSYTDLEVSLLPIDAARPGFDSSYKLIYKNKGNTIQSGGVSLTFNDAVIDFITADLTISNQNANKLSWNFSNLKPFESKEITFKVKVNAPTATPAVNNGDVLIFTANITSVATDETPKDNTFTLNQTVVGSYDPNDKTCLEGSIITPSLIGEYVHYMIRFENTGTYAAQNIVVKDMIDLSKFDISTLIPTSSSHSFVTKISEGNKVEFIFENINLPFDDANNDGYVAFKIKTKPTLKVGDSFTNEANIYFDYNFPILTNKATSKFQTTLSNPDFEFSNYFTLYPNPANNVLNINATQNIEIQSLAIYDILGQLVIAVPNAKSVSNIDVSKLRTGTYFIKVKSDKGSSGMKFIKN</sequence>
<feature type="domain" description="Secretion system C-terminal sorting" evidence="2">
    <location>
        <begin position="429"/>
        <end position="499"/>
    </location>
</feature>
<reference evidence="4 5" key="1">
    <citation type="submission" date="2020-06" db="EMBL/GenBank/DDBJ databases">
        <authorList>
            <person name="Criscuolo A."/>
        </authorList>
    </citation>
    <scope>NUCLEOTIDE SEQUENCE [LARGE SCALE GENOMIC DNA]</scope>
    <source>
        <strain evidence="5">CIP 110025</strain>
    </source>
</reference>
<dbReference type="InterPro" id="IPR026444">
    <property type="entry name" value="Secre_tail"/>
</dbReference>
<dbReference type="NCBIfam" id="TIGR01451">
    <property type="entry name" value="B_ant_repeat"/>
    <property type="match status" value="1"/>
</dbReference>
<keyword evidence="5" id="KW-1185">Reference proteome</keyword>
<proteinExistence type="predicted"/>
<dbReference type="AlphaFoldDB" id="A0A6V6ZBF0"/>
<accession>A0A6V6ZBF0</accession>
<dbReference type="EMBL" id="CAIJDO010000215">
    <property type="protein sequence ID" value="CAD0008252.1"/>
    <property type="molecule type" value="Genomic_DNA"/>
</dbReference>
<dbReference type="InterPro" id="IPR055353">
    <property type="entry name" value="DUF7619"/>
</dbReference>
<name>A0A6V6ZBF0_9FLAO</name>
<dbReference type="Pfam" id="PF18962">
    <property type="entry name" value="Por_Secre_tail"/>
    <property type="match status" value="1"/>
</dbReference>
<organism evidence="4 5">
    <name type="scientific">Flavobacterium chungangense</name>
    <dbReference type="NCBI Taxonomy" id="554283"/>
    <lineage>
        <taxon>Bacteria</taxon>
        <taxon>Pseudomonadati</taxon>
        <taxon>Bacteroidota</taxon>
        <taxon>Flavobacteriia</taxon>
        <taxon>Flavobacteriales</taxon>
        <taxon>Flavobacteriaceae</taxon>
        <taxon>Flavobacterium</taxon>
    </lineage>
</organism>
<comment type="caution">
    <text evidence="4">The sequence shown here is derived from an EMBL/GenBank/DDBJ whole genome shotgun (WGS) entry which is preliminary data.</text>
</comment>
<evidence type="ECO:0000313" key="5">
    <source>
        <dbReference type="Proteomes" id="UP000556700"/>
    </source>
</evidence>
<dbReference type="Proteomes" id="UP000556700">
    <property type="component" value="Unassembled WGS sequence"/>
</dbReference>
<gene>
    <name evidence="4" type="ORF">FLACHUCJ7_03701</name>
</gene>
<dbReference type="Pfam" id="PF24595">
    <property type="entry name" value="DUF7619"/>
    <property type="match status" value="1"/>
</dbReference>
<feature type="domain" description="DUF7619" evidence="3">
    <location>
        <begin position="280"/>
        <end position="410"/>
    </location>
</feature>
<evidence type="ECO:0000256" key="1">
    <source>
        <dbReference type="ARBA" id="ARBA00022729"/>
    </source>
</evidence>
<keyword evidence="1" id="KW-0732">Signal</keyword>
<dbReference type="NCBIfam" id="TIGR04183">
    <property type="entry name" value="Por_Secre_tail"/>
    <property type="match status" value="1"/>
</dbReference>
<evidence type="ECO:0000259" key="2">
    <source>
        <dbReference type="Pfam" id="PF18962"/>
    </source>
</evidence>
<protein>
    <submittedName>
        <fullName evidence="4">Internalin</fullName>
    </submittedName>
</protein>
<evidence type="ECO:0000259" key="3">
    <source>
        <dbReference type="Pfam" id="PF24595"/>
    </source>
</evidence>